<name>A0A9D5CLW8_9LILI</name>
<keyword evidence="2" id="KW-1185">Reference proteome</keyword>
<dbReference type="PANTHER" id="PTHR46250:SF16">
    <property type="entry name" value="MYB_SANT-LIKE DOMAIN-CONTAINING PROTEIN"/>
    <property type="match status" value="1"/>
</dbReference>
<comment type="caution">
    <text evidence="1">The sequence shown here is derived from an EMBL/GenBank/DDBJ whole genome shotgun (WGS) entry which is preliminary data.</text>
</comment>
<dbReference type="OrthoDB" id="1414261at2759"/>
<dbReference type="Proteomes" id="UP001085076">
    <property type="component" value="Miscellaneous, Linkage group lg04"/>
</dbReference>
<evidence type="ECO:0000313" key="2">
    <source>
        <dbReference type="Proteomes" id="UP001085076"/>
    </source>
</evidence>
<evidence type="ECO:0008006" key="3">
    <source>
        <dbReference type="Google" id="ProtNLM"/>
    </source>
</evidence>
<sequence>MENEEIGNSELNNASRKCRRNWTENEENILQSILEELVLAGYKGENGTFKKMKHPKVGNHANKEFKEFERLQGIFGKDHANGKGAETAADVVESLNSDTSNFFDANLELNEEHTSAIPTENQMSNRPNVSTPPVKRQKMLDVANKFIERMESYMSAAKSNMSLILTKLRDPPVVRNLGEEVRELGLSDDEEVDLMIKFSHKPEYEKYFWELNGVQRINFVRKIMGLP</sequence>
<reference evidence="1" key="2">
    <citation type="journal article" date="2022" name="Hortic Res">
        <title>The genome of Dioscorea zingiberensis sheds light on the biosynthesis, origin and evolution of the medicinally important diosgenin saponins.</title>
        <authorList>
            <person name="Li Y."/>
            <person name="Tan C."/>
            <person name="Li Z."/>
            <person name="Guo J."/>
            <person name="Li S."/>
            <person name="Chen X."/>
            <person name="Wang C."/>
            <person name="Dai X."/>
            <person name="Yang H."/>
            <person name="Song W."/>
            <person name="Hou L."/>
            <person name="Xu J."/>
            <person name="Tong Z."/>
            <person name="Xu A."/>
            <person name="Yuan X."/>
            <person name="Wang W."/>
            <person name="Yang Q."/>
            <person name="Chen L."/>
            <person name="Sun Z."/>
            <person name="Wang K."/>
            <person name="Pan B."/>
            <person name="Chen J."/>
            <person name="Bao Y."/>
            <person name="Liu F."/>
            <person name="Qi X."/>
            <person name="Gang D.R."/>
            <person name="Wen J."/>
            <person name="Li J."/>
        </authorList>
    </citation>
    <scope>NUCLEOTIDE SEQUENCE</scope>
    <source>
        <strain evidence="1">Dzin_1.0</strain>
    </source>
</reference>
<dbReference type="EMBL" id="JAGGNH010000004">
    <property type="protein sequence ID" value="KAJ0975457.1"/>
    <property type="molecule type" value="Genomic_DNA"/>
</dbReference>
<organism evidence="1 2">
    <name type="scientific">Dioscorea zingiberensis</name>
    <dbReference type="NCBI Taxonomy" id="325984"/>
    <lineage>
        <taxon>Eukaryota</taxon>
        <taxon>Viridiplantae</taxon>
        <taxon>Streptophyta</taxon>
        <taxon>Embryophyta</taxon>
        <taxon>Tracheophyta</taxon>
        <taxon>Spermatophyta</taxon>
        <taxon>Magnoliopsida</taxon>
        <taxon>Liliopsida</taxon>
        <taxon>Dioscoreales</taxon>
        <taxon>Dioscoreaceae</taxon>
        <taxon>Dioscorea</taxon>
    </lineage>
</organism>
<dbReference type="AlphaFoldDB" id="A0A9D5CLW8"/>
<accession>A0A9D5CLW8</accession>
<gene>
    <name evidence="1" type="ORF">J5N97_017422</name>
</gene>
<reference evidence="1" key="1">
    <citation type="submission" date="2021-03" db="EMBL/GenBank/DDBJ databases">
        <authorList>
            <person name="Li Z."/>
            <person name="Yang C."/>
        </authorList>
    </citation>
    <scope>NUCLEOTIDE SEQUENCE</scope>
    <source>
        <strain evidence="1">Dzin_1.0</strain>
        <tissue evidence="1">Leaf</tissue>
    </source>
</reference>
<evidence type="ECO:0000313" key="1">
    <source>
        <dbReference type="EMBL" id="KAJ0975457.1"/>
    </source>
</evidence>
<protein>
    <recommendedName>
        <fullName evidence="3">Myb/SANT-like domain-containing protein</fullName>
    </recommendedName>
</protein>
<proteinExistence type="predicted"/>
<dbReference type="PANTHER" id="PTHR46250">
    <property type="entry name" value="MYB/SANT-LIKE DNA-BINDING DOMAIN PROTEIN-RELATED"/>
    <property type="match status" value="1"/>
</dbReference>